<dbReference type="AlphaFoldDB" id="A0A368FY93"/>
<accession>A0A368FY93</accession>
<evidence type="ECO:0000313" key="2">
    <source>
        <dbReference type="EMBL" id="RCN35725.1"/>
    </source>
</evidence>
<comment type="caution">
    <text evidence="2">The sequence shown here is derived from an EMBL/GenBank/DDBJ whole genome shotgun (WGS) entry which is preliminary data.</text>
</comment>
<evidence type="ECO:0000256" key="1">
    <source>
        <dbReference type="SAM" id="Phobius"/>
    </source>
</evidence>
<gene>
    <name evidence="2" type="ORF">ANCCAN_18396</name>
</gene>
<reference evidence="2 3" key="1">
    <citation type="submission" date="2014-10" db="EMBL/GenBank/DDBJ databases">
        <title>Draft genome of the hookworm Ancylostoma caninum.</title>
        <authorList>
            <person name="Mitreva M."/>
        </authorList>
    </citation>
    <scope>NUCLEOTIDE SEQUENCE [LARGE SCALE GENOMIC DNA]</scope>
    <source>
        <strain evidence="2 3">Baltimore</strain>
    </source>
</reference>
<keyword evidence="1" id="KW-0812">Transmembrane</keyword>
<dbReference type="OrthoDB" id="10478767at2759"/>
<organism evidence="2 3">
    <name type="scientific">Ancylostoma caninum</name>
    <name type="common">Dog hookworm</name>
    <dbReference type="NCBI Taxonomy" id="29170"/>
    <lineage>
        <taxon>Eukaryota</taxon>
        <taxon>Metazoa</taxon>
        <taxon>Ecdysozoa</taxon>
        <taxon>Nematoda</taxon>
        <taxon>Chromadorea</taxon>
        <taxon>Rhabditida</taxon>
        <taxon>Rhabditina</taxon>
        <taxon>Rhabditomorpha</taxon>
        <taxon>Strongyloidea</taxon>
        <taxon>Ancylostomatidae</taxon>
        <taxon>Ancylostomatinae</taxon>
        <taxon>Ancylostoma</taxon>
    </lineage>
</organism>
<proteinExistence type="predicted"/>
<feature type="transmembrane region" description="Helical" evidence="1">
    <location>
        <begin position="262"/>
        <end position="280"/>
    </location>
</feature>
<dbReference type="EMBL" id="JOJR01000630">
    <property type="protein sequence ID" value="RCN35725.1"/>
    <property type="molecule type" value="Genomic_DNA"/>
</dbReference>
<evidence type="ECO:0000313" key="3">
    <source>
        <dbReference type="Proteomes" id="UP000252519"/>
    </source>
</evidence>
<keyword evidence="1" id="KW-1133">Transmembrane helix</keyword>
<protein>
    <submittedName>
        <fullName evidence="2">Uncharacterized protein</fullName>
    </submittedName>
</protein>
<name>A0A368FY93_ANCCA</name>
<dbReference type="Proteomes" id="UP000252519">
    <property type="component" value="Unassembled WGS sequence"/>
</dbReference>
<keyword evidence="1" id="KW-0472">Membrane</keyword>
<sequence>MPRSKILSNSWYVYLNASIKVTLCSAALGLFRAHKEEGELVAAQGRLVFYKCLLKYLSHVGKETNFVMPIRFLETFTDSRDCVYLAKLNYFNCMLDLVAKLAPDRDKGEALVMEARLSPRLESLCQQLMLPIMRTTGKERIWIIRYLIRSICTNKHSPTMVSLVIPYYCRSIEESRISVRDTLDAFGTNPSVDTVPTGLTSTYFLALLLRVCEHCVGAVFNFYERLVKTTAGLFGDLFFLNSSQIISFFADLFNLSLIYYKYLFFLFPLHLLVHFLACLCQA</sequence>
<keyword evidence="3" id="KW-1185">Reference proteome</keyword>